<organism evidence="2 3">
    <name type="scientific">Virgisporangium aurantiacum</name>
    <dbReference type="NCBI Taxonomy" id="175570"/>
    <lineage>
        <taxon>Bacteria</taxon>
        <taxon>Bacillati</taxon>
        <taxon>Actinomycetota</taxon>
        <taxon>Actinomycetes</taxon>
        <taxon>Micromonosporales</taxon>
        <taxon>Micromonosporaceae</taxon>
        <taxon>Virgisporangium</taxon>
    </lineage>
</organism>
<dbReference type="RefSeq" id="WP_203993514.1">
    <property type="nucleotide sequence ID" value="NZ_BOPG01000023.1"/>
</dbReference>
<dbReference type="InterPro" id="IPR036689">
    <property type="entry name" value="ESAT-6-like_sf"/>
</dbReference>
<dbReference type="EMBL" id="BOPG01000023">
    <property type="protein sequence ID" value="GIJ55954.1"/>
    <property type="molecule type" value="Genomic_DNA"/>
</dbReference>
<evidence type="ECO:0000313" key="2">
    <source>
        <dbReference type="EMBL" id="GIJ55954.1"/>
    </source>
</evidence>
<dbReference type="InterPro" id="IPR010310">
    <property type="entry name" value="T7SS_ESAT-6-like"/>
</dbReference>
<comment type="similarity">
    <text evidence="1">Belongs to the WXG100 family.</text>
</comment>
<evidence type="ECO:0000256" key="1">
    <source>
        <dbReference type="RuleBase" id="RU362001"/>
    </source>
</evidence>
<evidence type="ECO:0000313" key="3">
    <source>
        <dbReference type="Proteomes" id="UP000612585"/>
    </source>
</evidence>
<sequence length="101" mass="10941">MIKVNFAALQNASERITSAGNFMNTELAGLRSTVAAIAQPGGAVEAWSGGAQAEYQLRQAEWDSAAEQLNLILADLAVRVDSAAHTYYNAEIINEQRFRRG</sequence>
<dbReference type="Pfam" id="PF06013">
    <property type="entry name" value="WXG100"/>
    <property type="match status" value="1"/>
</dbReference>
<dbReference type="SUPFAM" id="SSF140453">
    <property type="entry name" value="EsxAB dimer-like"/>
    <property type="match status" value="1"/>
</dbReference>
<accession>A0A8J3Z1L9</accession>
<proteinExistence type="inferred from homology"/>
<dbReference type="NCBIfam" id="TIGR03930">
    <property type="entry name" value="WXG100_ESAT6"/>
    <property type="match status" value="1"/>
</dbReference>
<gene>
    <name evidence="2" type="ORF">Vau01_034700</name>
</gene>
<keyword evidence="3" id="KW-1185">Reference proteome</keyword>
<comment type="caution">
    <text evidence="2">The sequence shown here is derived from an EMBL/GenBank/DDBJ whole genome shotgun (WGS) entry which is preliminary data.</text>
</comment>
<dbReference type="Gene3D" id="1.10.287.1060">
    <property type="entry name" value="ESAT-6-like"/>
    <property type="match status" value="1"/>
</dbReference>
<protein>
    <recommendedName>
        <fullName evidence="1">ESAT-6-like protein</fullName>
    </recommendedName>
</protein>
<reference evidence="2" key="1">
    <citation type="submission" date="2021-01" db="EMBL/GenBank/DDBJ databases">
        <title>Whole genome shotgun sequence of Virgisporangium aurantiacum NBRC 16421.</title>
        <authorList>
            <person name="Komaki H."/>
            <person name="Tamura T."/>
        </authorList>
    </citation>
    <scope>NUCLEOTIDE SEQUENCE</scope>
    <source>
        <strain evidence="2">NBRC 16421</strain>
    </source>
</reference>
<name>A0A8J3Z1L9_9ACTN</name>
<dbReference type="AlphaFoldDB" id="A0A8J3Z1L9"/>
<dbReference type="Proteomes" id="UP000612585">
    <property type="component" value="Unassembled WGS sequence"/>
</dbReference>